<dbReference type="InParanoid" id="Q9U388"/>
<evidence type="ECO:0000256" key="1">
    <source>
        <dbReference type="SAM" id="SignalP"/>
    </source>
</evidence>
<organism evidence="2 3">
    <name type="scientific">Caenorhabditis elegans</name>
    <dbReference type="NCBI Taxonomy" id="6239"/>
    <lineage>
        <taxon>Eukaryota</taxon>
        <taxon>Metazoa</taxon>
        <taxon>Ecdysozoa</taxon>
        <taxon>Nematoda</taxon>
        <taxon>Chromadorea</taxon>
        <taxon>Rhabditida</taxon>
        <taxon>Rhabditina</taxon>
        <taxon>Rhabditomorpha</taxon>
        <taxon>Rhabditoidea</taxon>
        <taxon>Rhabditidae</taxon>
        <taxon>Peloderinae</taxon>
        <taxon>Caenorhabditis</taxon>
    </lineage>
</organism>
<dbReference type="GeneID" id="187894"/>
<dbReference type="FunCoup" id="Q9U388">
    <property type="interactions" value="252"/>
</dbReference>
<evidence type="ECO:0000313" key="4">
    <source>
        <dbReference type="WormBase" id="R102.8"/>
    </source>
</evidence>
<dbReference type="PANTHER" id="PTHR21479:SF9">
    <property type="entry name" value="OOCYTE-SECRETED PROTEIN 2-RELATED"/>
    <property type="match status" value="1"/>
</dbReference>
<dbReference type="OMA" id="IEWWEDD"/>
<dbReference type="Bgee" id="WBGene00011295">
    <property type="expression patterns" value="Expressed in material anatomical entity and 2 other cell types or tissues"/>
</dbReference>
<dbReference type="PANTHER" id="PTHR21479">
    <property type="match status" value="1"/>
</dbReference>
<sequence>MRILLILFITVAYVTAFPGFPKTKWDPFVFDITVYCNDKTRDTYNLLIEWWEDDTMPGMEQITRPQFYHPKPGNFSFRMEGAMDGDESFSDGHKPVAYITHDCHKKAQQVELVLTVNTLCKTENSCHYRIIQDISGAQGEKNIQADALVVGGNFTSFPDFSLM</sequence>
<accession>Q9U388</accession>
<dbReference type="OrthoDB" id="5855605at2759"/>
<dbReference type="EMBL" id="BX284604">
    <property type="protein sequence ID" value="CAB54292.2"/>
    <property type="molecule type" value="Genomic_DNA"/>
</dbReference>
<dbReference type="PaxDb" id="6239-R102.8"/>
<feature type="chain" id="PRO_5004334127" evidence="1">
    <location>
        <begin position="17"/>
        <end position="163"/>
    </location>
</feature>
<dbReference type="Proteomes" id="UP000001940">
    <property type="component" value="Chromosome IV"/>
</dbReference>
<dbReference type="CTD" id="187894"/>
<dbReference type="AlphaFoldDB" id="Q9U388"/>
<gene>
    <name evidence="2" type="ORF">CELE_R102.8</name>
    <name evidence="2 4" type="ORF">R102.8</name>
</gene>
<keyword evidence="3" id="KW-1185">Reference proteome</keyword>
<dbReference type="WormBase" id="R102.8">
    <property type="protein sequence ID" value="CE44673"/>
    <property type="gene ID" value="WBGene00011295"/>
</dbReference>
<evidence type="ECO:0000313" key="3">
    <source>
        <dbReference type="Proteomes" id="UP000001940"/>
    </source>
</evidence>
<dbReference type="AGR" id="WB:WBGene00011295"/>
<dbReference type="HOGENOM" id="CLU_144350_0_0_1"/>
<feature type="signal peptide" evidence="1">
    <location>
        <begin position="1"/>
        <end position="16"/>
    </location>
</feature>
<dbReference type="eggNOG" id="ENOG502R8HZ">
    <property type="taxonomic scope" value="Eukaryota"/>
</dbReference>
<evidence type="ECO:0000313" key="2">
    <source>
        <dbReference type="EMBL" id="CAB54292.2"/>
    </source>
</evidence>
<dbReference type="STRING" id="6239.R102.8.1"/>
<dbReference type="KEGG" id="cel:CELE_R102.8"/>
<protein>
    <submittedName>
        <fullName evidence="2">TransThyretin-Related family domain</fullName>
    </submittedName>
</protein>
<reference evidence="2 3" key="1">
    <citation type="journal article" date="1998" name="Science">
        <title>Genome sequence of the nematode C. elegans: a platform for investigating biology.</title>
        <authorList>
            <consortium name="The C. elegans sequencing consortium"/>
            <person name="Sulson J.E."/>
            <person name="Waterston R."/>
        </authorList>
    </citation>
    <scope>NUCLEOTIDE SEQUENCE [LARGE SCALE GENOMIC DNA]</scope>
    <source>
        <strain evidence="2 3">Bristol N2</strain>
    </source>
</reference>
<dbReference type="UCSC" id="R102.8">
    <property type="organism name" value="c. elegans"/>
</dbReference>
<name>Q9U388_CAEEL</name>
<dbReference type="PhylomeDB" id="Q9U388"/>
<dbReference type="RefSeq" id="NP_501976.2">
    <property type="nucleotide sequence ID" value="NM_069575.2"/>
</dbReference>
<keyword evidence="1" id="KW-0732">Signal</keyword>
<proteinExistence type="predicted"/>